<sequence length="104" mass="11950">MLRHLRMTYNFKCSVSVGVAKREYIGLYLDGDSSMIDHIKNTRGVLDELQEQHVIIPDEEKATISCNVSVAWNGFVGVIESCGFEKMIQRCQAEAVHREQQKYR</sequence>
<evidence type="ECO:0000313" key="2">
    <source>
        <dbReference type="Proteomes" id="UP000002640"/>
    </source>
</evidence>
<dbReference type="InParanoid" id="G4YWN9"/>
<dbReference type="KEGG" id="psoj:PHYSODRAFT_440642"/>
<feature type="non-terminal residue" evidence="1">
    <location>
        <position position="104"/>
    </location>
</feature>
<accession>G4YWN9</accession>
<dbReference type="RefSeq" id="XP_009518508.1">
    <property type="nucleotide sequence ID" value="XM_009520213.1"/>
</dbReference>
<dbReference type="OMA" id="HIKNTRG"/>
<evidence type="ECO:0000313" key="1">
    <source>
        <dbReference type="EMBL" id="EGZ23220.1"/>
    </source>
</evidence>
<name>G4YWN9_PHYSP</name>
<dbReference type="GeneID" id="20652647"/>
<dbReference type="EMBL" id="JH159152">
    <property type="protein sequence ID" value="EGZ23220.1"/>
    <property type="molecule type" value="Genomic_DNA"/>
</dbReference>
<dbReference type="AlphaFoldDB" id="G4YWN9"/>
<dbReference type="Proteomes" id="UP000002640">
    <property type="component" value="Unassembled WGS sequence"/>
</dbReference>
<keyword evidence="2" id="KW-1185">Reference proteome</keyword>
<gene>
    <name evidence="1" type="ORF">PHYSODRAFT_440642</name>
</gene>
<protein>
    <submittedName>
        <fullName evidence="1">Uncharacterized protein</fullName>
    </submittedName>
</protein>
<reference evidence="1 2" key="1">
    <citation type="journal article" date="2006" name="Science">
        <title>Phytophthora genome sequences uncover evolutionary origins and mechanisms of pathogenesis.</title>
        <authorList>
            <person name="Tyler B.M."/>
            <person name="Tripathy S."/>
            <person name="Zhang X."/>
            <person name="Dehal P."/>
            <person name="Jiang R.H."/>
            <person name="Aerts A."/>
            <person name="Arredondo F.D."/>
            <person name="Baxter L."/>
            <person name="Bensasson D."/>
            <person name="Beynon J.L."/>
            <person name="Chapman J."/>
            <person name="Damasceno C.M."/>
            <person name="Dorrance A.E."/>
            <person name="Dou D."/>
            <person name="Dickerman A.W."/>
            <person name="Dubchak I.L."/>
            <person name="Garbelotto M."/>
            <person name="Gijzen M."/>
            <person name="Gordon S.G."/>
            <person name="Govers F."/>
            <person name="Grunwald N.J."/>
            <person name="Huang W."/>
            <person name="Ivors K.L."/>
            <person name="Jones R.W."/>
            <person name="Kamoun S."/>
            <person name="Krampis K."/>
            <person name="Lamour K.H."/>
            <person name="Lee M.K."/>
            <person name="McDonald W.H."/>
            <person name="Medina M."/>
            <person name="Meijer H.J."/>
            <person name="Nordberg E.K."/>
            <person name="Maclean D.J."/>
            <person name="Ospina-Giraldo M.D."/>
            <person name="Morris P.F."/>
            <person name="Phuntumart V."/>
            <person name="Putnam N.H."/>
            <person name="Rash S."/>
            <person name="Rose J.K."/>
            <person name="Sakihama Y."/>
            <person name="Salamov A.A."/>
            <person name="Savidor A."/>
            <person name="Scheuring C.F."/>
            <person name="Smith B.M."/>
            <person name="Sobral B.W."/>
            <person name="Terry A."/>
            <person name="Torto-Alalibo T.A."/>
            <person name="Win J."/>
            <person name="Xu Z."/>
            <person name="Zhang H."/>
            <person name="Grigoriev I.V."/>
            <person name="Rokhsar D.S."/>
            <person name="Boore J.L."/>
        </authorList>
    </citation>
    <scope>NUCLEOTIDE SEQUENCE [LARGE SCALE GENOMIC DNA]</scope>
    <source>
        <strain evidence="1 2">P6497</strain>
    </source>
</reference>
<proteinExistence type="predicted"/>
<organism evidence="1 2">
    <name type="scientific">Phytophthora sojae (strain P6497)</name>
    <name type="common">Soybean stem and root rot agent</name>
    <name type="synonym">Phytophthora megasperma f. sp. glycines</name>
    <dbReference type="NCBI Taxonomy" id="1094619"/>
    <lineage>
        <taxon>Eukaryota</taxon>
        <taxon>Sar</taxon>
        <taxon>Stramenopiles</taxon>
        <taxon>Oomycota</taxon>
        <taxon>Peronosporomycetes</taxon>
        <taxon>Peronosporales</taxon>
        <taxon>Peronosporaceae</taxon>
        <taxon>Phytophthora</taxon>
    </lineage>
</organism>